<proteinExistence type="predicted"/>
<feature type="domain" description="Helicase ATP-binding" evidence="10">
    <location>
        <begin position="564"/>
        <end position="737"/>
    </location>
</feature>
<evidence type="ECO:0000256" key="3">
    <source>
        <dbReference type="ARBA" id="ARBA00022801"/>
    </source>
</evidence>
<feature type="region of interest" description="Disordered" evidence="9">
    <location>
        <begin position="55"/>
        <end position="81"/>
    </location>
</feature>
<dbReference type="CDD" id="cd18793">
    <property type="entry name" value="SF2_C_SNF"/>
    <property type="match status" value="1"/>
</dbReference>
<dbReference type="Gene3D" id="3.40.50.10810">
    <property type="entry name" value="Tandem AAA-ATPase domain"/>
    <property type="match status" value="1"/>
</dbReference>
<feature type="region of interest" description="Disordered" evidence="9">
    <location>
        <begin position="377"/>
        <end position="408"/>
    </location>
</feature>
<dbReference type="GO" id="GO:0006325">
    <property type="term" value="P:chromatin organization"/>
    <property type="evidence" value="ECO:0007669"/>
    <property type="project" value="UniProtKB-KW"/>
</dbReference>
<dbReference type="Pfam" id="PF00271">
    <property type="entry name" value="Helicase_C"/>
    <property type="match status" value="1"/>
</dbReference>
<feature type="domain" description="Helicase C-terminal" evidence="11">
    <location>
        <begin position="1007"/>
        <end position="1176"/>
    </location>
</feature>
<dbReference type="WBParaSite" id="HDID_0000342701-mRNA-1">
    <property type="protein sequence ID" value="HDID_0000342701-mRNA-1"/>
    <property type="gene ID" value="HDID_0000342701"/>
</dbReference>
<dbReference type="InterPro" id="IPR038718">
    <property type="entry name" value="SNF2-like_sf"/>
</dbReference>
<dbReference type="InterPro" id="IPR000330">
    <property type="entry name" value="SNF2_N"/>
</dbReference>
<dbReference type="GO" id="GO:0003677">
    <property type="term" value="F:DNA binding"/>
    <property type="evidence" value="ECO:0007669"/>
    <property type="project" value="UniProtKB-KW"/>
</dbReference>
<accession>A0A0R3SF37</accession>
<evidence type="ECO:0000313" key="12">
    <source>
        <dbReference type="EMBL" id="VDL32584.1"/>
    </source>
</evidence>
<evidence type="ECO:0000256" key="2">
    <source>
        <dbReference type="ARBA" id="ARBA00022741"/>
    </source>
</evidence>
<dbReference type="Gene3D" id="3.40.50.300">
    <property type="entry name" value="P-loop containing nucleotide triphosphate hydrolases"/>
    <property type="match status" value="2"/>
</dbReference>
<feature type="region of interest" description="Disordered" evidence="9">
    <location>
        <begin position="247"/>
        <end position="319"/>
    </location>
</feature>
<keyword evidence="7" id="KW-0238">DNA-binding</keyword>
<dbReference type="PROSITE" id="PS51192">
    <property type="entry name" value="HELICASE_ATP_BIND_1"/>
    <property type="match status" value="1"/>
</dbReference>
<dbReference type="InterPro" id="IPR001650">
    <property type="entry name" value="Helicase_C-like"/>
</dbReference>
<dbReference type="SMART" id="SM00487">
    <property type="entry name" value="DEXDc"/>
    <property type="match status" value="1"/>
</dbReference>
<evidence type="ECO:0000256" key="4">
    <source>
        <dbReference type="ARBA" id="ARBA00022806"/>
    </source>
</evidence>
<evidence type="ECO:0000256" key="7">
    <source>
        <dbReference type="ARBA" id="ARBA00023125"/>
    </source>
</evidence>
<evidence type="ECO:0000256" key="1">
    <source>
        <dbReference type="ARBA" id="ARBA00004123"/>
    </source>
</evidence>
<dbReference type="GO" id="GO:0004386">
    <property type="term" value="F:helicase activity"/>
    <property type="evidence" value="ECO:0007669"/>
    <property type="project" value="UniProtKB-KW"/>
</dbReference>
<keyword evidence="6" id="KW-0156">Chromatin regulator</keyword>
<protein>
    <submittedName>
        <fullName evidence="14">Helicase ATP-binding domain-containing protein</fullName>
    </submittedName>
</protein>
<feature type="compositionally biased region" description="Basic and acidic residues" evidence="9">
    <location>
        <begin position="767"/>
        <end position="783"/>
    </location>
</feature>
<dbReference type="STRING" id="6216.A0A0R3SF37"/>
<dbReference type="EMBL" id="UYSG01001036">
    <property type="protein sequence ID" value="VDL32584.1"/>
    <property type="molecule type" value="Genomic_DNA"/>
</dbReference>
<dbReference type="GO" id="GO:0005524">
    <property type="term" value="F:ATP binding"/>
    <property type="evidence" value="ECO:0007669"/>
    <property type="project" value="UniProtKB-KW"/>
</dbReference>
<evidence type="ECO:0000256" key="6">
    <source>
        <dbReference type="ARBA" id="ARBA00022853"/>
    </source>
</evidence>
<dbReference type="GO" id="GO:0005634">
    <property type="term" value="C:nucleus"/>
    <property type="evidence" value="ECO:0007669"/>
    <property type="project" value="UniProtKB-SubCell"/>
</dbReference>
<evidence type="ECO:0000259" key="11">
    <source>
        <dbReference type="PROSITE" id="PS51194"/>
    </source>
</evidence>
<evidence type="ECO:0000256" key="8">
    <source>
        <dbReference type="ARBA" id="ARBA00023242"/>
    </source>
</evidence>
<feature type="compositionally biased region" description="Basic residues" evidence="9">
    <location>
        <begin position="380"/>
        <end position="390"/>
    </location>
</feature>
<evidence type="ECO:0000259" key="10">
    <source>
        <dbReference type="PROSITE" id="PS51192"/>
    </source>
</evidence>
<feature type="compositionally biased region" description="Polar residues" evidence="9">
    <location>
        <begin position="290"/>
        <end position="304"/>
    </location>
</feature>
<keyword evidence="3" id="KW-0378">Hydrolase</keyword>
<dbReference type="AlphaFoldDB" id="A0A0R3SF37"/>
<dbReference type="SUPFAM" id="SSF52540">
    <property type="entry name" value="P-loop containing nucleoside triphosphate hydrolases"/>
    <property type="match status" value="2"/>
</dbReference>
<feature type="compositionally biased region" description="Acidic residues" evidence="9">
    <location>
        <begin position="1195"/>
        <end position="1211"/>
    </location>
</feature>
<evidence type="ECO:0000313" key="13">
    <source>
        <dbReference type="Proteomes" id="UP000274504"/>
    </source>
</evidence>
<dbReference type="GO" id="GO:0016787">
    <property type="term" value="F:hydrolase activity"/>
    <property type="evidence" value="ECO:0007669"/>
    <property type="project" value="UniProtKB-KW"/>
</dbReference>
<organism evidence="14">
    <name type="scientific">Hymenolepis diminuta</name>
    <name type="common">Rat tapeworm</name>
    <dbReference type="NCBI Taxonomy" id="6216"/>
    <lineage>
        <taxon>Eukaryota</taxon>
        <taxon>Metazoa</taxon>
        <taxon>Spiralia</taxon>
        <taxon>Lophotrochozoa</taxon>
        <taxon>Platyhelminthes</taxon>
        <taxon>Cestoda</taxon>
        <taxon>Eucestoda</taxon>
        <taxon>Cyclophyllidea</taxon>
        <taxon>Hymenolepididae</taxon>
        <taxon>Hymenolepis</taxon>
    </lineage>
</organism>
<comment type="subcellular location">
    <subcellularLocation>
        <location evidence="1">Nucleus</location>
    </subcellularLocation>
</comment>
<dbReference type="InterPro" id="IPR049730">
    <property type="entry name" value="SNF2/RAD54-like_C"/>
</dbReference>
<name>A0A0R3SF37_HYMDI</name>
<dbReference type="InterPro" id="IPR027417">
    <property type="entry name" value="P-loop_NTPase"/>
</dbReference>
<dbReference type="SMART" id="SM00490">
    <property type="entry name" value="HELICc"/>
    <property type="match status" value="1"/>
</dbReference>
<feature type="region of interest" description="Disordered" evidence="9">
    <location>
        <begin position="758"/>
        <end position="792"/>
    </location>
</feature>
<dbReference type="Proteomes" id="UP000274504">
    <property type="component" value="Unassembled WGS sequence"/>
</dbReference>
<evidence type="ECO:0000256" key="5">
    <source>
        <dbReference type="ARBA" id="ARBA00022840"/>
    </source>
</evidence>
<reference evidence="14" key="1">
    <citation type="submission" date="2016-04" db="UniProtKB">
        <authorList>
            <consortium name="WormBaseParasite"/>
        </authorList>
    </citation>
    <scope>IDENTIFICATION</scope>
</reference>
<evidence type="ECO:0000313" key="14">
    <source>
        <dbReference type="WBParaSite" id="HDID_0000342701-mRNA-1"/>
    </source>
</evidence>
<dbReference type="FunFam" id="3.40.50.10810:FF:000005">
    <property type="entry name" value="Photoperiod-independent early flowering 1"/>
    <property type="match status" value="1"/>
</dbReference>
<dbReference type="PROSITE" id="PS51194">
    <property type="entry name" value="HELICASE_CTER"/>
    <property type="match status" value="1"/>
</dbReference>
<reference evidence="12 13" key="2">
    <citation type="submission" date="2018-11" db="EMBL/GenBank/DDBJ databases">
        <authorList>
            <consortium name="Pathogen Informatics"/>
        </authorList>
    </citation>
    <scope>NUCLEOTIDE SEQUENCE [LARGE SCALE GENOMIC DNA]</scope>
</reference>
<evidence type="ECO:0000256" key="9">
    <source>
        <dbReference type="SAM" id="MobiDB-lite"/>
    </source>
</evidence>
<feature type="region of interest" description="Disordered" evidence="9">
    <location>
        <begin position="1170"/>
        <end position="1230"/>
    </location>
</feature>
<dbReference type="PANTHER" id="PTHR10799">
    <property type="entry name" value="SNF2/RAD54 HELICASE FAMILY"/>
    <property type="match status" value="1"/>
</dbReference>
<dbReference type="OrthoDB" id="448448at2759"/>
<keyword evidence="5" id="KW-0067">ATP-binding</keyword>
<dbReference type="InterPro" id="IPR014001">
    <property type="entry name" value="Helicase_ATP-bd"/>
</dbReference>
<feature type="compositionally biased region" description="Polar residues" evidence="9">
    <location>
        <begin position="58"/>
        <end position="76"/>
    </location>
</feature>
<sequence length="1265" mass="141981">MGDDINDYTSQCNSESFLESINIDTGAEEQPKFVVNLDSNFSIFGNLIPLALADVPGPQTTEDQNTGSPKTPSSSMAPMAPQYTPFMQIGKPKLRPRGSYKPLNEIVETRIRTYEGSDSHSKISMLQTHFPQFKRCHIDRCFTKNLLDYNKTYAELFELQKKQQEERAKFKLILTPKTEKPKPSRIIPNIKSPELINMPSVRGRPARKLENKYYRRVIVGKDGSVEPAEITERNYVKNADPYNRLLSRQKMATPKSISFPGLPGSETPDETKPTPSKTAETNKSTEAEKSTVQSHAEPSTSQQQESEKGTSSKALTGNKFFRSNRLSDAELKKRDYVARELQATGRTTRSSVVKTEPAGGDGAEDEANFMAGVGVVSAHSQKRQGRRGGRGRPSARAQEEFMDEQSIQQEEPDEVDDFGLRREERKALLQFFNEAPLEELNQMTGCSQKTAEVIINLRPFNTVVDLKLRLDATRYLSTSLIDACKELMQTRAMFDNILKSCEAISQRVQLRIAALLAEDSIDLPKDGGELSRNKKMGFLREQPVILHPLRQLKPYQLVGLNWLRILHDEKVNGILADEMGLGKTVQAIALLAYLYEQGERGPHLVICPSSTVDNWRRELNNWCTNFNVLVYQGSAETRKLMRLKIYESQQNNSRPDFNILLTSYSTATSTLEDRALMKRVEFQYGIFDEAHMLKNMTTQRYKALSSFQTQRRILLTGTPLQNNLIELISLLAFVMPDLFTGGNVDHLKRIFQLMSKSSTNTSNSNDQVDKNPKGETEGQEEGKTGSSSLLGNRTQFEHERVEQAKQLLKPFCLRRLKSQVLQQLPPKTEETIRVPMTESQWQAYANLINKFRNAQGASAADMVCDVGEEEESGRQSILLSRSGPASIANGSTKRSKMSIIDTVTGGLDRTGGVERLSPFNMLMQLRKAANHQLLLSAIAYSDDTLKEISVMLKQDKSHADADPSLLLEDLCLLSDHQIHKLSQLYDVLNPFALPPEALVNGSGKVKWLDDNLPKILADDHRVLVFSQFVLVLDILGEYMVNKGYKFLRMDGSTDVKDRQTLIDTFNNDTTYELFLLSTKAGGLGISLTGADVVILHDVDFNPYNDRQAADRCHRVGQMRRVFTFLIFFNYHVNYKSLKPVKVIRLISENSVEESIWQNAEEKLRLEEDVTGFDKSGAPIGGITPQPGEKRRNGENDEGTGEEDDKIDEAEFDVANGSDPDQRQQAGGQGKRLLNQGEIFKYLSDALSSSVVTLSSGGIKSPRVTN</sequence>
<feature type="region of interest" description="Disordered" evidence="9">
    <location>
        <begin position="342"/>
        <end position="364"/>
    </location>
</feature>
<keyword evidence="4" id="KW-0347">Helicase</keyword>
<keyword evidence="8" id="KW-0539">Nucleus</keyword>
<gene>
    <name evidence="12" type="ORF">HDID_LOCUS3425</name>
</gene>
<keyword evidence="2" id="KW-0547">Nucleotide-binding</keyword>
<dbReference type="Pfam" id="PF00176">
    <property type="entry name" value="SNF2-rel_dom"/>
    <property type="match status" value="1"/>
</dbReference>
<feature type="compositionally biased region" description="Polar residues" evidence="9">
    <location>
        <begin position="344"/>
        <end position="353"/>
    </location>
</feature>
<feature type="compositionally biased region" description="Polar residues" evidence="9">
    <location>
        <begin position="273"/>
        <end position="282"/>
    </location>
</feature>